<dbReference type="AlphaFoldDB" id="I4EEM5"/>
<accession>I4EEM5</accession>
<proteinExistence type="predicted"/>
<sequence>MSRLKRAGSVLPVVLALVIGAVFSGLLTGNGGVPMTSVAEAQEQPHQRTITVSGEGRVSVTPDTAQVTLGVQIQKPDLGAAQQEANQKMDAVLAALKTNGVADDQIKTVTYNISVQRDWQKEGQPIIGYQVTHLVQVKVKPMNKVSAVIDAAVAKGANAVNDVVFTVENQDAPLQQAREQAVNNARVKAEQLAKLTGVGLGGPVTVSETSTMPPMPIPMAREAAAPAAAGGAATAVQPGQSEVTVNLTISYAIQ</sequence>
<dbReference type="EMBL" id="CAGS01000103">
    <property type="protein sequence ID" value="CCF83137.1"/>
    <property type="molecule type" value="Genomic_DNA"/>
</dbReference>
<dbReference type="PANTHER" id="PTHR34387">
    <property type="entry name" value="SLR1258 PROTEIN"/>
    <property type="match status" value="1"/>
</dbReference>
<reference evidence="1 2" key="1">
    <citation type="journal article" date="2012" name="ISME J.">
        <title>Nitrification expanded: discovery, physiology and genomics of a nitrite-oxidizing bacterium from the phylum Chloroflexi.</title>
        <authorList>
            <person name="Sorokin D.Y."/>
            <person name="Lucker S."/>
            <person name="Vejmelkova D."/>
            <person name="Kostrikina N.A."/>
            <person name="Kleerebezem R."/>
            <person name="Rijpstra W.I."/>
            <person name="Damste J.S."/>
            <person name="Le Paslier D."/>
            <person name="Muyzer G."/>
            <person name="Wagner M."/>
            <person name="van Loosdrecht M.C."/>
            <person name="Daims H."/>
        </authorList>
    </citation>
    <scope>NUCLEOTIDE SEQUENCE [LARGE SCALE GENOMIC DNA]</scope>
    <source>
        <strain evidence="2">none</strain>
    </source>
</reference>
<protein>
    <recommendedName>
        <fullName evidence="3">26 kDa periplasmic immunogenic protein</fullName>
    </recommendedName>
</protein>
<dbReference type="InterPro" id="IPR052022">
    <property type="entry name" value="26kDa_periplasmic_antigen"/>
</dbReference>
<dbReference type="GO" id="GO:0006974">
    <property type="term" value="P:DNA damage response"/>
    <property type="evidence" value="ECO:0007669"/>
    <property type="project" value="TreeGrafter"/>
</dbReference>
<evidence type="ECO:0008006" key="3">
    <source>
        <dbReference type="Google" id="ProtNLM"/>
    </source>
</evidence>
<dbReference type="OrthoDB" id="9785192at2"/>
<dbReference type="InterPro" id="IPR007497">
    <property type="entry name" value="SIMPL/DUF541"/>
</dbReference>
<dbReference type="PANTHER" id="PTHR34387:SF2">
    <property type="entry name" value="SLR1258 PROTEIN"/>
    <property type="match status" value="1"/>
</dbReference>
<keyword evidence="2" id="KW-1185">Reference proteome</keyword>
<dbReference type="Gene3D" id="3.30.110.170">
    <property type="entry name" value="Protein of unknown function (DUF541), domain 1"/>
    <property type="match status" value="1"/>
</dbReference>
<name>I4EEM5_9BACT</name>
<dbReference type="Pfam" id="PF04402">
    <property type="entry name" value="SIMPL"/>
    <property type="match status" value="1"/>
</dbReference>
<comment type="caution">
    <text evidence="1">The sequence shown here is derived from an EMBL/GenBank/DDBJ whole genome shotgun (WGS) entry which is preliminary data.</text>
</comment>
<organism evidence="1 2">
    <name type="scientific">Nitrolancea hollandica Lb</name>
    <dbReference type="NCBI Taxonomy" id="1129897"/>
    <lineage>
        <taxon>Bacteria</taxon>
        <taxon>Pseudomonadati</taxon>
        <taxon>Thermomicrobiota</taxon>
        <taxon>Thermomicrobia</taxon>
        <taxon>Sphaerobacterales</taxon>
        <taxon>Sphaerobacterineae</taxon>
        <taxon>Sphaerobacteraceae</taxon>
        <taxon>Nitrolancea</taxon>
    </lineage>
</organism>
<evidence type="ECO:0000313" key="2">
    <source>
        <dbReference type="Proteomes" id="UP000004221"/>
    </source>
</evidence>
<dbReference type="Gene3D" id="3.30.70.2970">
    <property type="entry name" value="Protein of unknown function (DUF541), domain 2"/>
    <property type="match status" value="1"/>
</dbReference>
<evidence type="ECO:0000313" key="1">
    <source>
        <dbReference type="EMBL" id="CCF83137.1"/>
    </source>
</evidence>
<dbReference type="RefSeq" id="WP_008475956.1">
    <property type="nucleotide sequence ID" value="NZ_CAGS01000103.1"/>
</dbReference>
<dbReference type="Proteomes" id="UP000004221">
    <property type="component" value="Unassembled WGS sequence"/>
</dbReference>
<gene>
    <name evidence="1" type="ORF">NITHO_1910012</name>
</gene>